<feature type="binding site" evidence="12">
    <location>
        <position position="232"/>
    </location>
    <ligand>
        <name>Zn(2+)</name>
        <dbReference type="ChEBI" id="CHEBI:29105"/>
    </ligand>
</feature>
<dbReference type="RefSeq" id="WP_111230112.1">
    <property type="nucleotide sequence ID" value="NZ_NBIU01000020.1"/>
</dbReference>
<dbReference type="GO" id="GO:0103117">
    <property type="term" value="F:UDP-3-O-acyl-N-acetylglucosamine deacetylase activity"/>
    <property type="evidence" value="ECO:0007669"/>
    <property type="project" value="UniProtKB-UniRule"/>
</dbReference>
<dbReference type="AlphaFoldDB" id="A0A2W6MXE4"/>
<reference evidence="13 14" key="1">
    <citation type="submission" date="2017-03" db="EMBL/GenBank/DDBJ databases">
        <title>Genomic and clinical evidence uncovers the enterohepatic species Helicobacter valdiviensis as a potential human intestinal pathogen.</title>
        <authorList>
            <person name="Fresia P."/>
            <person name="Jara R."/>
            <person name="Sierra R."/>
            <person name="Ferres I."/>
            <person name="Greif G."/>
            <person name="Iraola G."/>
            <person name="Collado L."/>
        </authorList>
    </citation>
    <scope>NUCLEOTIDE SEQUENCE [LARGE SCALE GENOMIC DNA]</scope>
    <source>
        <strain evidence="13 14">WBE14</strain>
    </source>
</reference>
<proteinExistence type="inferred from homology"/>
<dbReference type="GO" id="GO:0046872">
    <property type="term" value="F:metal ion binding"/>
    <property type="evidence" value="ECO:0007669"/>
    <property type="project" value="UniProtKB-KW"/>
</dbReference>
<evidence type="ECO:0000256" key="6">
    <source>
        <dbReference type="ARBA" id="ARBA00022556"/>
    </source>
</evidence>
<name>A0A2W6MXE4_9HELI</name>
<keyword evidence="10 12" id="KW-0443">Lipid metabolism</keyword>
<dbReference type="PANTHER" id="PTHR33694:SF1">
    <property type="entry name" value="UDP-3-O-ACYL-N-ACETYLGLUCOSAMINE DEACETYLASE 1, MITOCHONDRIAL-RELATED"/>
    <property type="match status" value="1"/>
</dbReference>
<feature type="binding site" evidence="12">
    <location>
        <position position="75"/>
    </location>
    <ligand>
        <name>Zn(2+)</name>
        <dbReference type="ChEBI" id="CHEBI:29105"/>
    </ligand>
</feature>
<evidence type="ECO:0000256" key="11">
    <source>
        <dbReference type="ARBA" id="ARBA00024535"/>
    </source>
</evidence>
<dbReference type="GO" id="GO:0016020">
    <property type="term" value="C:membrane"/>
    <property type="evidence" value="ECO:0007669"/>
    <property type="project" value="GOC"/>
</dbReference>
<dbReference type="InterPro" id="IPR015870">
    <property type="entry name" value="UDP-acyl_N-AcGlcN_deAcase_N"/>
</dbReference>
<evidence type="ECO:0000256" key="8">
    <source>
        <dbReference type="ARBA" id="ARBA00022801"/>
    </source>
</evidence>
<dbReference type="OrthoDB" id="9802746at2"/>
<evidence type="ECO:0000313" key="13">
    <source>
        <dbReference type="EMBL" id="PZT47848.1"/>
    </source>
</evidence>
<evidence type="ECO:0000256" key="3">
    <source>
        <dbReference type="ARBA" id="ARBA00005002"/>
    </source>
</evidence>
<dbReference type="InterPro" id="IPR004463">
    <property type="entry name" value="UDP-acyl_GlcNac_deAcase"/>
</dbReference>
<protein>
    <recommendedName>
        <fullName evidence="4 12">UDP-3-O-acyl-N-acetylglucosamine deacetylase</fullName>
        <shortName evidence="12">UDP-3-O-acyl-GlcNAc deacetylase</shortName>
        <ecNumber evidence="4 12">3.5.1.108</ecNumber>
    </recommendedName>
    <alternativeName>
        <fullName evidence="12">UDP-3-O-[R-3-hydroxymyristoyl]-N-acetylglucosamine deacetylase</fullName>
    </alternativeName>
</protein>
<dbReference type="EMBL" id="NBIU01000020">
    <property type="protein sequence ID" value="PZT47848.1"/>
    <property type="molecule type" value="Genomic_DNA"/>
</dbReference>
<gene>
    <name evidence="12" type="primary">lpxC</name>
    <name evidence="13" type="ORF">B6S12_07115</name>
</gene>
<comment type="catalytic activity">
    <reaction evidence="11 12">
        <text>a UDP-3-O-[(3R)-3-hydroxyacyl]-N-acetyl-alpha-D-glucosamine + H2O = a UDP-3-O-[(3R)-3-hydroxyacyl]-alpha-D-glucosamine + acetate</text>
        <dbReference type="Rhea" id="RHEA:67816"/>
        <dbReference type="ChEBI" id="CHEBI:15377"/>
        <dbReference type="ChEBI" id="CHEBI:30089"/>
        <dbReference type="ChEBI" id="CHEBI:137740"/>
        <dbReference type="ChEBI" id="CHEBI:173225"/>
        <dbReference type="EC" id="3.5.1.108"/>
    </reaction>
</comment>
<dbReference type="PANTHER" id="PTHR33694">
    <property type="entry name" value="UDP-3-O-ACYL-N-ACETYLGLUCOSAMINE DEACETYLASE 1, MITOCHONDRIAL-RELATED"/>
    <property type="match status" value="1"/>
</dbReference>
<comment type="cofactor">
    <cofactor evidence="1 12">
        <name>Zn(2+)</name>
        <dbReference type="ChEBI" id="CHEBI:29105"/>
    </cofactor>
</comment>
<organism evidence="13 14">
    <name type="scientific">Helicobacter valdiviensis</name>
    <dbReference type="NCBI Taxonomy" id="1458358"/>
    <lineage>
        <taxon>Bacteria</taxon>
        <taxon>Pseudomonadati</taxon>
        <taxon>Campylobacterota</taxon>
        <taxon>Epsilonproteobacteria</taxon>
        <taxon>Campylobacterales</taxon>
        <taxon>Helicobacteraceae</taxon>
        <taxon>Helicobacter</taxon>
    </lineage>
</organism>
<dbReference type="InterPro" id="IPR020568">
    <property type="entry name" value="Ribosomal_Su5_D2-typ_SF"/>
</dbReference>
<dbReference type="Gene3D" id="3.30.1700.10">
    <property type="entry name" value="lpxc deacetylase, domain 2"/>
    <property type="match status" value="1"/>
</dbReference>
<dbReference type="HAMAP" id="MF_00388">
    <property type="entry name" value="LpxC"/>
    <property type="match status" value="1"/>
</dbReference>
<comment type="similarity">
    <text evidence="12">Belongs to the LpxC family.</text>
</comment>
<evidence type="ECO:0000313" key="14">
    <source>
        <dbReference type="Proteomes" id="UP000249746"/>
    </source>
</evidence>
<dbReference type="SUPFAM" id="SSF54211">
    <property type="entry name" value="Ribosomal protein S5 domain 2-like"/>
    <property type="match status" value="2"/>
</dbReference>
<evidence type="ECO:0000256" key="7">
    <source>
        <dbReference type="ARBA" id="ARBA00022723"/>
    </source>
</evidence>
<dbReference type="InterPro" id="IPR011334">
    <property type="entry name" value="UDP-acyl_GlcNac_deAcase_C"/>
</dbReference>
<dbReference type="Proteomes" id="UP000249746">
    <property type="component" value="Unassembled WGS sequence"/>
</dbReference>
<feature type="binding site" evidence="12">
    <location>
        <position position="236"/>
    </location>
    <ligand>
        <name>Zn(2+)</name>
        <dbReference type="ChEBI" id="CHEBI:29105"/>
    </ligand>
</feature>
<keyword evidence="7 12" id="KW-0479">Metal-binding</keyword>
<comment type="function">
    <text evidence="2 12">Catalyzes the hydrolysis of UDP-3-O-myristoyl-N-acetylglucosamine to form UDP-3-O-myristoylglucosamine and acetate, the committed step in lipid A biosynthesis.</text>
</comment>
<dbReference type="GO" id="GO:0009245">
    <property type="term" value="P:lipid A biosynthetic process"/>
    <property type="evidence" value="ECO:0007669"/>
    <property type="project" value="UniProtKB-UniRule"/>
</dbReference>
<keyword evidence="6 12" id="KW-0441">Lipid A biosynthesis</keyword>
<feature type="active site" description="Proton donor" evidence="12">
    <location>
        <position position="259"/>
    </location>
</feature>
<evidence type="ECO:0000256" key="12">
    <source>
        <dbReference type="HAMAP-Rule" id="MF_00388"/>
    </source>
</evidence>
<dbReference type="NCBIfam" id="TIGR00325">
    <property type="entry name" value="lpxC"/>
    <property type="match status" value="1"/>
</dbReference>
<evidence type="ECO:0000256" key="2">
    <source>
        <dbReference type="ARBA" id="ARBA00002923"/>
    </source>
</evidence>
<dbReference type="UniPathway" id="UPA00359">
    <property type="reaction ID" value="UER00478"/>
</dbReference>
<dbReference type="Gene3D" id="3.30.230.20">
    <property type="entry name" value="lpxc deacetylase, domain 1"/>
    <property type="match status" value="1"/>
</dbReference>
<evidence type="ECO:0000256" key="10">
    <source>
        <dbReference type="ARBA" id="ARBA00023098"/>
    </source>
</evidence>
<evidence type="ECO:0000256" key="9">
    <source>
        <dbReference type="ARBA" id="ARBA00022833"/>
    </source>
</evidence>
<accession>A0A2W6MXE4</accession>
<dbReference type="Pfam" id="PF03331">
    <property type="entry name" value="LpxC"/>
    <property type="match status" value="1"/>
</dbReference>
<keyword evidence="8 12" id="KW-0378">Hydrolase</keyword>
<evidence type="ECO:0000256" key="1">
    <source>
        <dbReference type="ARBA" id="ARBA00001947"/>
    </source>
</evidence>
<keyword evidence="14" id="KW-1185">Reference proteome</keyword>
<sequence>MKEQTIKKAVELVGIGLHKGVPVKMRLEPLPEGSGIHFFRSDVGVDIPLSPENVVDTTMATVIAKEGFKVSTIEHLLSAIHAYGIDNIRIVLDNEEVPIMDGSSIGYCMLLEEAGIHKQEKAKRILKIKNAIEVKEGDKFVRLEPSNHCIFDFSIHFPHPAILTQSYKFTFSTKNYKEEIARARTFGFLSEVQYLRSIGLALGGSLENAIVLDDTNILNKEGLRYKEEFVRHKILDAIGDMSLLGIPLLGTYVSYAGSHKLNHLLTKKLLAEEHSYEIVELKEESEAKELEQAYAIQGN</sequence>
<dbReference type="EC" id="3.5.1.108" evidence="4 12"/>
<evidence type="ECO:0000256" key="4">
    <source>
        <dbReference type="ARBA" id="ARBA00012745"/>
    </source>
</evidence>
<comment type="pathway">
    <text evidence="3 12">Glycolipid biosynthesis; lipid IV(A) biosynthesis; lipid IV(A) from (3R)-3-hydroxytetradecanoyl-[acyl-carrier-protein] and UDP-N-acetyl-alpha-D-glucosamine: step 2/6.</text>
</comment>
<comment type="caution">
    <text evidence="13">The sequence shown here is derived from an EMBL/GenBank/DDBJ whole genome shotgun (WGS) entry which is preliminary data.</text>
</comment>
<evidence type="ECO:0000256" key="5">
    <source>
        <dbReference type="ARBA" id="ARBA00022516"/>
    </source>
</evidence>
<keyword evidence="5 12" id="KW-0444">Lipid biosynthesis</keyword>
<keyword evidence="9 12" id="KW-0862">Zinc</keyword>